<sequence length="290" mass="30628">MTFSSKAFALAASYETQRIAFNTALSQVYTNSQWAQEKALEAQNAAAAAGQSAAAAQASRQAADTAVQDVRAAMDAIQAGPVASVMGRTGVVTGLVERSGPIYTKAVSMADAPLGQWASFNDGTGAGADWPTTLAISCWNVFTFGTAVRKTQRATQVLDGAQQGWIFERQLHDTTWGPWHRIFTNRTLIESGRHLGAAAPSYTVDPSIATANWVEVFNAVTINVTNPRGFGDQLSILISMVNASPITFSSNVKLPVGGVPALSANTITTMALIARVDGVWNLHIGGANPW</sequence>
<gene>
    <name evidence="1" type="ORF">LPW39_23355</name>
</gene>
<name>A0AAW4Y3H1_9BURK</name>
<dbReference type="Proteomes" id="UP001199260">
    <property type="component" value="Unassembled WGS sequence"/>
</dbReference>
<proteinExistence type="predicted"/>
<protein>
    <recommendedName>
        <fullName evidence="3">Phage tail protein</fullName>
    </recommendedName>
</protein>
<dbReference type="AlphaFoldDB" id="A0AAW4Y3H1"/>
<comment type="caution">
    <text evidence="1">The sequence shown here is derived from an EMBL/GenBank/DDBJ whole genome shotgun (WGS) entry which is preliminary data.</text>
</comment>
<evidence type="ECO:0008006" key="3">
    <source>
        <dbReference type="Google" id="ProtNLM"/>
    </source>
</evidence>
<organism evidence="1 2">
    <name type="scientific">Comamonas koreensis</name>
    <dbReference type="NCBI Taxonomy" id="160825"/>
    <lineage>
        <taxon>Bacteria</taxon>
        <taxon>Pseudomonadati</taxon>
        <taxon>Pseudomonadota</taxon>
        <taxon>Betaproteobacteria</taxon>
        <taxon>Burkholderiales</taxon>
        <taxon>Comamonadaceae</taxon>
        <taxon>Comamonas</taxon>
    </lineage>
</organism>
<evidence type="ECO:0000313" key="2">
    <source>
        <dbReference type="Proteomes" id="UP001199260"/>
    </source>
</evidence>
<dbReference type="RefSeq" id="WP_230781172.1">
    <property type="nucleotide sequence ID" value="NZ_JAJNCT010000046.1"/>
</dbReference>
<dbReference type="EMBL" id="JAJNCT010000046">
    <property type="protein sequence ID" value="MCD2168063.1"/>
    <property type="molecule type" value="Genomic_DNA"/>
</dbReference>
<keyword evidence="2" id="KW-1185">Reference proteome</keyword>
<evidence type="ECO:0000313" key="1">
    <source>
        <dbReference type="EMBL" id="MCD2168063.1"/>
    </source>
</evidence>
<accession>A0AAW4Y3H1</accession>
<reference evidence="1 2" key="1">
    <citation type="submission" date="2021-11" db="EMBL/GenBank/DDBJ databases">
        <title>Genome sequence.</title>
        <authorList>
            <person name="Sun Q."/>
        </authorList>
    </citation>
    <scope>NUCLEOTIDE SEQUENCE [LARGE SCALE GENOMIC DNA]</scope>
    <source>
        <strain evidence="1 2">KCTC 12005</strain>
    </source>
</reference>